<name>A0A4R6T2J5_9SPHI</name>
<organism evidence="2 3">
    <name type="scientific">Pedobacter metabolipauper</name>
    <dbReference type="NCBI Taxonomy" id="425513"/>
    <lineage>
        <taxon>Bacteria</taxon>
        <taxon>Pseudomonadati</taxon>
        <taxon>Bacteroidota</taxon>
        <taxon>Sphingobacteriia</taxon>
        <taxon>Sphingobacteriales</taxon>
        <taxon>Sphingobacteriaceae</taxon>
        <taxon>Pedobacter</taxon>
    </lineage>
</organism>
<comment type="caution">
    <text evidence="2">The sequence shown here is derived from an EMBL/GenBank/DDBJ whole genome shotgun (WGS) entry which is preliminary data.</text>
</comment>
<feature type="compositionally biased region" description="Basic and acidic residues" evidence="1">
    <location>
        <begin position="8"/>
        <end position="21"/>
    </location>
</feature>
<evidence type="ECO:0000256" key="1">
    <source>
        <dbReference type="SAM" id="MobiDB-lite"/>
    </source>
</evidence>
<proteinExistence type="predicted"/>
<dbReference type="RefSeq" id="WP_133574970.1">
    <property type="nucleotide sequence ID" value="NZ_SNYC01000003.1"/>
</dbReference>
<gene>
    <name evidence="2" type="ORF">ATK78_1068</name>
</gene>
<accession>A0A4R6T2J5</accession>
<protein>
    <submittedName>
        <fullName evidence="2">Uncharacterized protein</fullName>
    </submittedName>
</protein>
<dbReference type="AlphaFoldDB" id="A0A4R6T2J5"/>
<reference evidence="2 3" key="1">
    <citation type="submission" date="2019-03" db="EMBL/GenBank/DDBJ databases">
        <title>Genomic Encyclopedia of Archaeal and Bacterial Type Strains, Phase II (KMG-II): from individual species to whole genera.</title>
        <authorList>
            <person name="Goeker M."/>
        </authorList>
    </citation>
    <scope>NUCLEOTIDE SEQUENCE [LARGE SCALE GENOMIC DNA]</scope>
    <source>
        <strain evidence="2 3">DSM 19035</strain>
    </source>
</reference>
<keyword evidence="3" id="KW-1185">Reference proteome</keyword>
<dbReference type="Proteomes" id="UP000295620">
    <property type="component" value="Unassembled WGS sequence"/>
</dbReference>
<dbReference type="OrthoDB" id="771415at2"/>
<sequence length="84" mass="9856">MENNKQTPKPESEDYNVEKPQDLNVPRFNSSTDKRTDAELPEIENLNDQPTDFEKERENGDLPNTHLGNKRDEDEDEQERIISK</sequence>
<dbReference type="EMBL" id="SNYC01000003">
    <property type="protein sequence ID" value="TDQ11938.1"/>
    <property type="molecule type" value="Genomic_DNA"/>
</dbReference>
<feature type="region of interest" description="Disordered" evidence="1">
    <location>
        <begin position="1"/>
        <end position="84"/>
    </location>
</feature>
<evidence type="ECO:0000313" key="2">
    <source>
        <dbReference type="EMBL" id="TDQ11938.1"/>
    </source>
</evidence>
<evidence type="ECO:0000313" key="3">
    <source>
        <dbReference type="Proteomes" id="UP000295620"/>
    </source>
</evidence>